<sequence>MSIPNDGTKDSSGFSMPENMGDFVRMLVALSLQAPRLDLTKHPMMALTSAVQDTTVVDRTVAALEKGILARCMADGVKLEDKPGEDVQDRVWGAQPKHMSHRTIIAIDNLPRLIKHAILPIARILARDQDLNLVTSEEDEMYNFVLVKGAGDGQASSSSATSRPLTTFVGVEYEDLDQDLDENGLLMHSRALAQLEALSREGLDLLFLKTLIHQVDKLEGRHAESVLTKMILRMTEAKNARFALLIATPYFLLAELGERDCDRILECCTFNWFFSILTPTVHVEGKTHLLLDRIYSAVDEGPDSGSSAPYRPVLAVLLALFMNHFPAFNIDGPGEDVKSKVREKTKELGSAYDMTGM</sequence>
<organism evidence="1 2">
    <name type="scientific">Microbotryum saponariae</name>
    <dbReference type="NCBI Taxonomy" id="289078"/>
    <lineage>
        <taxon>Eukaryota</taxon>
        <taxon>Fungi</taxon>
        <taxon>Dikarya</taxon>
        <taxon>Basidiomycota</taxon>
        <taxon>Pucciniomycotina</taxon>
        <taxon>Microbotryomycetes</taxon>
        <taxon>Microbotryales</taxon>
        <taxon>Microbotryaceae</taxon>
        <taxon>Microbotryum</taxon>
    </lineage>
</organism>
<evidence type="ECO:0000313" key="2">
    <source>
        <dbReference type="Proteomes" id="UP000249723"/>
    </source>
</evidence>
<dbReference type="AlphaFoldDB" id="A0A2X0LR55"/>
<dbReference type="EMBL" id="FMWP01000017">
    <property type="protein sequence ID" value="SCZ92106.1"/>
    <property type="molecule type" value="Genomic_DNA"/>
</dbReference>
<evidence type="ECO:0000313" key="1">
    <source>
        <dbReference type="EMBL" id="SCZ92106.1"/>
    </source>
</evidence>
<name>A0A2X0LR55_9BASI</name>
<protein>
    <submittedName>
        <fullName evidence="1">BZ3500_MvSof-1268-A1-R1_Chr5-3g08341 protein</fullName>
    </submittedName>
</protein>
<proteinExistence type="predicted"/>
<keyword evidence="2" id="KW-1185">Reference proteome</keyword>
<accession>A0A2X0LR55</accession>
<dbReference type="OrthoDB" id="2538773at2759"/>
<gene>
    <name evidence="1" type="ORF">BZ3500_MVSOF-1268-A1-R1_CHR5-3G08341</name>
</gene>
<dbReference type="Proteomes" id="UP000249723">
    <property type="component" value="Unassembled WGS sequence"/>
</dbReference>
<reference evidence="2" key="1">
    <citation type="submission" date="2016-10" db="EMBL/GenBank/DDBJ databases">
        <authorList>
            <person name="Jeantristanb JTB J.-T."/>
            <person name="Ricardo R."/>
        </authorList>
    </citation>
    <scope>NUCLEOTIDE SEQUENCE [LARGE SCALE GENOMIC DNA]</scope>
</reference>